<feature type="transmembrane region" description="Helical" evidence="1">
    <location>
        <begin position="113"/>
        <end position="136"/>
    </location>
</feature>
<dbReference type="AlphaFoldDB" id="A0A0B7H038"/>
<evidence type="ECO:0000313" key="3">
    <source>
        <dbReference type="EMBL" id="QEJ99213.1"/>
    </source>
</evidence>
<organism evidence="2 4">
    <name type="scientific">Treponema phagedenis</name>
    <dbReference type="NCBI Taxonomy" id="162"/>
    <lineage>
        <taxon>Bacteria</taxon>
        <taxon>Pseudomonadati</taxon>
        <taxon>Spirochaetota</taxon>
        <taxon>Spirochaetia</taxon>
        <taxon>Spirochaetales</taxon>
        <taxon>Treponemataceae</taxon>
        <taxon>Treponema</taxon>
    </lineage>
</organism>
<dbReference type="Proteomes" id="UP000323594">
    <property type="component" value="Chromosome"/>
</dbReference>
<protein>
    <submittedName>
        <fullName evidence="3">ECF transporter S component</fullName>
    </submittedName>
</protein>
<reference evidence="4" key="1">
    <citation type="submission" date="2015-01" db="EMBL/GenBank/DDBJ databases">
        <authorList>
            <person name="Manzoor Shahid"/>
            <person name="Zubair Saima"/>
        </authorList>
    </citation>
    <scope>NUCLEOTIDE SEQUENCE [LARGE SCALE GENOMIC DNA]</scope>
    <source>
        <strain evidence="4">V1</strain>
    </source>
</reference>
<dbReference type="GO" id="GO:0022857">
    <property type="term" value="F:transmembrane transporter activity"/>
    <property type="evidence" value="ECO:0007669"/>
    <property type="project" value="InterPro"/>
</dbReference>
<accession>A0A0B7H038</accession>
<dbReference type="Pfam" id="PF12822">
    <property type="entry name" value="ECF_trnsprt"/>
    <property type="match status" value="1"/>
</dbReference>
<evidence type="ECO:0000313" key="4">
    <source>
        <dbReference type="Proteomes" id="UP000042527"/>
    </source>
</evidence>
<sequence>MKQREKKLVMIGALGALSVFLGITRLGFFPWISGVTITVLHIPAIIGAILEGPVVGCGIGLIFGLFSLLKANIAPMGPVDIAFRNPLVSVLPRIIFPLAVWALYILIRKINKYISFGLSAFIGTLIHTVLVLSMMWATQGSGILTGATGIGIWAAIGTVIVANGIPEAIAAAIIATAVCAIWLKEDTGRKPKIFS</sequence>
<feature type="transmembrane region" description="Helical" evidence="1">
    <location>
        <begin position="12"/>
        <end position="32"/>
    </location>
</feature>
<feature type="transmembrane region" description="Helical" evidence="1">
    <location>
        <begin position="44"/>
        <end position="69"/>
    </location>
</feature>
<evidence type="ECO:0000313" key="2">
    <source>
        <dbReference type="EMBL" id="CEM62296.1"/>
    </source>
</evidence>
<keyword evidence="1" id="KW-0812">Transmembrane</keyword>
<dbReference type="Proteomes" id="UP000042527">
    <property type="component" value="Unassembled WGS sequence"/>
</dbReference>
<keyword evidence="1" id="KW-1133">Transmembrane helix</keyword>
<dbReference type="Gene3D" id="1.10.1760.20">
    <property type="match status" value="1"/>
</dbReference>
<gene>
    <name evidence="3" type="ORF">FUT82_15280</name>
    <name evidence="2" type="ORF">TPHV1_30191</name>
</gene>
<dbReference type="EMBL" id="CP042817">
    <property type="protein sequence ID" value="QEJ99213.1"/>
    <property type="molecule type" value="Genomic_DNA"/>
</dbReference>
<feature type="transmembrane region" description="Helical" evidence="1">
    <location>
        <begin position="168"/>
        <end position="183"/>
    </location>
</feature>
<reference evidence="3 5" key="3">
    <citation type="submission" date="2019-08" db="EMBL/GenBank/DDBJ databases">
        <authorList>
            <person name="Kuhnert P."/>
        </authorList>
    </citation>
    <scope>NUCLEOTIDE SEQUENCE [LARGE SCALE GENOMIC DNA]</scope>
    <source>
        <strain evidence="3 5">B36.5</strain>
    </source>
</reference>
<name>A0A0B7H038_TREPH</name>
<keyword evidence="4" id="KW-1185">Reference proteome</keyword>
<dbReference type="InterPro" id="IPR024529">
    <property type="entry name" value="ECF_trnsprt_substrate-spec"/>
</dbReference>
<evidence type="ECO:0000313" key="5">
    <source>
        <dbReference type="Proteomes" id="UP000323594"/>
    </source>
</evidence>
<dbReference type="OrthoDB" id="9813540at2"/>
<evidence type="ECO:0000256" key="1">
    <source>
        <dbReference type="SAM" id="Phobius"/>
    </source>
</evidence>
<keyword evidence="1" id="KW-0472">Membrane</keyword>
<reference evidence="2" key="2">
    <citation type="submission" date="2015-01" db="EMBL/GenBank/DDBJ databases">
        <authorList>
            <person name="Xiang T."/>
            <person name="Song Y."/>
            <person name="Huang L."/>
            <person name="Wang B."/>
            <person name="Wu P."/>
        </authorList>
    </citation>
    <scope>NUCLEOTIDE SEQUENCE [LARGE SCALE GENOMIC DNA]</scope>
    <source>
        <strain evidence="2">V1</strain>
    </source>
</reference>
<dbReference type="EMBL" id="CDNC01000023">
    <property type="protein sequence ID" value="CEM62296.1"/>
    <property type="molecule type" value="Genomic_DNA"/>
</dbReference>
<dbReference type="GeneID" id="57752163"/>
<proteinExistence type="predicted"/>
<dbReference type="RefSeq" id="WP_002694774.1">
    <property type="nucleotide sequence ID" value="NZ_CDNC01000023.1"/>
</dbReference>